<keyword evidence="1" id="KW-0175">Coiled coil</keyword>
<evidence type="ECO:0000313" key="3">
    <source>
        <dbReference type="EMBL" id="GAA4684165.1"/>
    </source>
</evidence>
<evidence type="ECO:0000256" key="1">
    <source>
        <dbReference type="SAM" id="Coils"/>
    </source>
</evidence>
<dbReference type="RefSeq" id="WP_345379782.1">
    <property type="nucleotide sequence ID" value="NZ_BAABIC010000005.1"/>
</dbReference>
<keyword evidence="4" id="KW-1185">Reference proteome</keyword>
<organism evidence="3 4">
    <name type="scientific">Pseudonocardia yuanmonensis</name>
    <dbReference type="NCBI Taxonomy" id="1095914"/>
    <lineage>
        <taxon>Bacteria</taxon>
        <taxon>Bacillati</taxon>
        <taxon>Actinomycetota</taxon>
        <taxon>Actinomycetes</taxon>
        <taxon>Pseudonocardiales</taxon>
        <taxon>Pseudonocardiaceae</taxon>
        <taxon>Pseudonocardia</taxon>
    </lineage>
</organism>
<comment type="caution">
    <text evidence="3">The sequence shown here is derived from an EMBL/GenBank/DDBJ whole genome shotgun (WGS) entry which is preliminary data.</text>
</comment>
<feature type="region of interest" description="Disordered" evidence="2">
    <location>
        <begin position="188"/>
        <end position="375"/>
    </location>
</feature>
<dbReference type="Proteomes" id="UP001500325">
    <property type="component" value="Unassembled WGS sequence"/>
</dbReference>
<proteinExistence type="predicted"/>
<accession>A0ABP8W8W2</accession>
<protein>
    <recommendedName>
        <fullName evidence="5">DivIVA domain-containing protein</fullName>
    </recommendedName>
</protein>
<dbReference type="EMBL" id="BAABIC010000005">
    <property type="protein sequence ID" value="GAA4684165.1"/>
    <property type="molecule type" value="Genomic_DNA"/>
</dbReference>
<feature type="compositionally biased region" description="Low complexity" evidence="2">
    <location>
        <begin position="234"/>
        <end position="258"/>
    </location>
</feature>
<feature type="coiled-coil region" evidence="1">
    <location>
        <begin position="27"/>
        <end position="61"/>
    </location>
</feature>
<reference evidence="4" key="1">
    <citation type="journal article" date="2019" name="Int. J. Syst. Evol. Microbiol.">
        <title>The Global Catalogue of Microorganisms (GCM) 10K type strain sequencing project: providing services to taxonomists for standard genome sequencing and annotation.</title>
        <authorList>
            <consortium name="The Broad Institute Genomics Platform"/>
            <consortium name="The Broad Institute Genome Sequencing Center for Infectious Disease"/>
            <person name="Wu L."/>
            <person name="Ma J."/>
        </authorList>
    </citation>
    <scope>NUCLEOTIDE SEQUENCE [LARGE SCALE GENOMIC DNA]</scope>
    <source>
        <strain evidence="4">JCM 18055</strain>
    </source>
</reference>
<evidence type="ECO:0000313" key="4">
    <source>
        <dbReference type="Proteomes" id="UP001500325"/>
    </source>
</evidence>
<evidence type="ECO:0000256" key="2">
    <source>
        <dbReference type="SAM" id="MobiDB-lite"/>
    </source>
</evidence>
<feature type="compositionally biased region" description="Low complexity" evidence="2">
    <location>
        <begin position="271"/>
        <end position="287"/>
    </location>
</feature>
<name>A0ABP8W8W2_9PSEU</name>
<gene>
    <name evidence="3" type="ORF">GCM10023215_18590</name>
</gene>
<feature type="compositionally biased region" description="Basic and acidic residues" evidence="2">
    <location>
        <begin position="329"/>
        <end position="375"/>
    </location>
</feature>
<evidence type="ECO:0008006" key="5">
    <source>
        <dbReference type="Google" id="ProtNLM"/>
    </source>
</evidence>
<sequence>MTPVPERDADPVNRSGAFEVVRRGYARDQVDALVRELERRARAAENARRMAEQHAAGLAEELRTLRAGTPAEGLPAVPQSFGFRAEKVLRLAEREASDIRAAATREAAEIRAAATREAAELMERAHASAGRARAEAETERAVVAAERAHLATQVTEHVRQAEELAGLRVAVRGELARVHAALGAELRALDGTPSGDPAQVPGAPEPATPAEGAALPVGPPEDGVETADLPGEPAGDAADASTEAATTEAGTTDAATTDRIPVEAEPDQATEPEAAHPAAANPAAGNADETRAVGTAPEVTGEDPAADPETPGPAVWTPTPGTADLFAAEQDRQAARSGEDRAEDRAEDPADRRGVRVPEQRREQSTESRHALRSG</sequence>